<dbReference type="PANTHER" id="PTHR10146:SF14">
    <property type="entry name" value="PYRIDOXAL PHOSPHATE HOMEOSTASIS PROTEIN"/>
    <property type="match status" value="1"/>
</dbReference>
<evidence type="ECO:0000256" key="1">
    <source>
        <dbReference type="ARBA" id="ARBA00022898"/>
    </source>
</evidence>
<dbReference type="InterPro" id="IPR011078">
    <property type="entry name" value="PyrdxlP_homeostasis"/>
</dbReference>
<dbReference type="Gene3D" id="3.20.20.10">
    <property type="entry name" value="Alanine racemase"/>
    <property type="match status" value="1"/>
</dbReference>
<dbReference type="NCBIfam" id="TIGR00044">
    <property type="entry name" value="YggS family pyridoxal phosphate-dependent enzyme"/>
    <property type="match status" value="1"/>
</dbReference>
<dbReference type="PIRSF" id="PIRSF004848">
    <property type="entry name" value="YBL036c_PLPDEIII"/>
    <property type="match status" value="1"/>
</dbReference>
<evidence type="ECO:0000313" key="7">
    <source>
        <dbReference type="Proteomes" id="UP000237925"/>
    </source>
</evidence>
<comment type="function">
    <text evidence="2">Pyridoxal 5'-phosphate (PLP)-binding protein, which is involved in PLP homeostasis.</text>
</comment>
<dbReference type="Pfam" id="PF01168">
    <property type="entry name" value="Ala_racemase_N"/>
    <property type="match status" value="1"/>
</dbReference>
<protein>
    <recommendedName>
        <fullName evidence="2">Pyridoxal phosphate homeostasis protein</fullName>
        <shortName evidence="2">PLP homeostasis protein</shortName>
    </recommendedName>
</protein>
<keyword evidence="1 2" id="KW-0663">Pyridoxal phosphate</keyword>
<dbReference type="KEGG" id="mela:C6568_06945"/>
<dbReference type="CDD" id="cd06824">
    <property type="entry name" value="PLPDE_III_Yggs_like"/>
    <property type="match status" value="1"/>
</dbReference>
<sequence>MATIAEQLTGVRARIEAACRAAGRSPDEVALLAVSKTFDASAVLDAARAGQRAFGENYIQEAVDKMAAVHALVPDLAREFAWHCIGPIQSNKTRLVAEHFAWAHTVDRLKIAQRLSDQRPAHLPPLNICIQVNVDGGVNKSGASPDDALDLVRAVLQLPRLALRGLMAIPEPAPDFAAQLAMHQRARALFDAIAASGAAGLAQWDTLSLGMTGDLEAAVAAGSTLVRVGSGIFGARSYGPQADRALSQKL</sequence>
<dbReference type="InterPro" id="IPR029066">
    <property type="entry name" value="PLP-binding_barrel"/>
</dbReference>
<keyword evidence="7" id="KW-1185">Reference proteome</keyword>
<dbReference type="EMBL" id="CP027667">
    <property type="protein sequence ID" value="AVO49017.1"/>
    <property type="molecule type" value="Genomic_DNA"/>
</dbReference>
<evidence type="ECO:0000313" key="6">
    <source>
        <dbReference type="EMBL" id="AVO49017.1"/>
    </source>
</evidence>
<evidence type="ECO:0000259" key="5">
    <source>
        <dbReference type="Pfam" id="PF01168"/>
    </source>
</evidence>
<comment type="similarity">
    <text evidence="2 4">Belongs to the pyridoxal phosphate-binding protein YggS/PROSC family.</text>
</comment>
<dbReference type="InterPro" id="IPR001608">
    <property type="entry name" value="Ala_racemase_N"/>
</dbReference>
<evidence type="ECO:0000256" key="3">
    <source>
        <dbReference type="PIRSR" id="PIRSR004848-1"/>
    </source>
</evidence>
<reference evidence="6 7" key="1">
    <citation type="submission" date="2018-03" db="EMBL/GenBank/DDBJ databases">
        <title>Genome sequencing of Melaminivora sp.</title>
        <authorList>
            <person name="Kim S.-J."/>
            <person name="Heo J."/>
            <person name="Ahn J.-H."/>
            <person name="Kwon S.-W."/>
        </authorList>
    </citation>
    <scope>NUCLEOTIDE SEQUENCE [LARGE SCALE GENOMIC DNA]</scope>
    <source>
        <strain evidence="6 7">SC2-9</strain>
    </source>
</reference>
<evidence type="ECO:0000256" key="2">
    <source>
        <dbReference type="HAMAP-Rule" id="MF_02087"/>
    </source>
</evidence>
<dbReference type="GO" id="GO:0030170">
    <property type="term" value="F:pyridoxal phosphate binding"/>
    <property type="evidence" value="ECO:0007669"/>
    <property type="project" value="UniProtKB-UniRule"/>
</dbReference>
<evidence type="ECO:0000256" key="4">
    <source>
        <dbReference type="RuleBase" id="RU004514"/>
    </source>
</evidence>
<proteinExistence type="inferred from homology"/>
<dbReference type="HAMAP" id="MF_02087">
    <property type="entry name" value="PLP_homeostasis"/>
    <property type="match status" value="1"/>
</dbReference>
<organism evidence="6 7">
    <name type="scientific">Melaminivora suipulveris</name>
    <dbReference type="NCBI Taxonomy" id="2109913"/>
    <lineage>
        <taxon>Bacteria</taxon>
        <taxon>Pseudomonadati</taxon>
        <taxon>Pseudomonadota</taxon>
        <taxon>Betaproteobacteria</taxon>
        <taxon>Burkholderiales</taxon>
        <taxon>Comamonadaceae</taxon>
        <taxon>Melaminivora</taxon>
    </lineage>
</organism>
<dbReference type="OrthoDB" id="9804072at2"/>
<dbReference type="AlphaFoldDB" id="A0A2R3QBJ7"/>
<dbReference type="SUPFAM" id="SSF51419">
    <property type="entry name" value="PLP-binding barrel"/>
    <property type="match status" value="1"/>
</dbReference>
<name>A0A2R3QBJ7_9BURK</name>
<feature type="domain" description="Alanine racemase N-terminal" evidence="5">
    <location>
        <begin position="15"/>
        <end position="236"/>
    </location>
</feature>
<gene>
    <name evidence="6" type="ORF">C6568_06945</name>
</gene>
<dbReference type="PANTHER" id="PTHR10146">
    <property type="entry name" value="PROLINE SYNTHETASE CO-TRANSCRIBED BACTERIAL HOMOLOG PROTEIN"/>
    <property type="match status" value="1"/>
</dbReference>
<accession>A0A2R3QBJ7</accession>
<dbReference type="RefSeq" id="WP_106683455.1">
    <property type="nucleotide sequence ID" value="NZ_CP027667.1"/>
</dbReference>
<comment type="cofactor">
    <cofactor evidence="3">
        <name>pyridoxal 5'-phosphate</name>
        <dbReference type="ChEBI" id="CHEBI:597326"/>
    </cofactor>
</comment>
<feature type="modified residue" description="N6-(pyridoxal phosphate)lysine" evidence="2 3">
    <location>
        <position position="36"/>
    </location>
</feature>
<dbReference type="Proteomes" id="UP000237925">
    <property type="component" value="Chromosome"/>
</dbReference>